<keyword evidence="3" id="KW-0347">Helicase</keyword>
<feature type="region of interest" description="Disordered" evidence="1">
    <location>
        <begin position="196"/>
        <end position="277"/>
    </location>
</feature>
<keyword evidence="3" id="KW-0067">ATP-binding</keyword>
<dbReference type="AlphaFoldDB" id="A0AAW2Q206"/>
<organism evidence="3">
    <name type="scientific">Sesamum radiatum</name>
    <name type="common">Black benniseed</name>
    <dbReference type="NCBI Taxonomy" id="300843"/>
    <lineage>
        <taxon>Eukaryota</taxon>
        <taxon>Viridiplantae</taxon>
        <taxon>Streptophyta</taxon>
        <taxon>Embryophyta</taxon>
        <taxon>Tracheophyta</taxon>
        <taxon>Spermatophyta</taxon>
        <taxon>Magnoliopsida</taxon>
        <taxon>eudicotyledons</taxon>
        <taxon>Gunneridae</taxon>
        <taxon>Pentapetalae</taxon>
        <taxon>asterids</taxon>
        <taxon>lamiids</taxon>
        <taxon>Lamiales</taxon>
        <taxon>Pedaliaceae</taxon>
        <taxon>Sesamum</taxon>
    </lineage>
</organism>
<keyword evidence="3" id="KW-0547">Nucleotide-binding</keyword>
<dbReference type="InterPro" id="IPR041679">
    <property type="entry name" value="DNA2/NAM7-like_C"/>
</dbReference>
<gene>
    <name evidence="3" type="ORF">Sradi_3849500</name>
</gene>
<reference evidence="3" key="2">
    <citation type="journal article" date="2024" name="Plant">
        <title>Genomic evolution and insights into agronomic trait innovations of Sesamum species.</title>
        <authorList>
            <person name="Miao H."/>
            <person name="Wang L."/>
            <person name="Qu L."/>
            <person name="Liu H."/>
            <person name="Sun Y."/>
            <person name="Le M."/>
            <person name="Wang Q."/>
            <person name="Wei S."/>
            <person name="Zheng Y."/>
            <person name="Lin W."/>
            <person name="Duan Y."/>
            <person name="Cao H."/>
            <person name="Xiong S."/>
            <person name="Wang X."/>
            <person name="Wei L."/>
            <person name="Li C."/>
            <person name="Ma Q."/>
            <person name="Ju M."/>
            <person name="Zhao R."/>
            <person name="Li G."/>
            <person name="Mu C."/>
            <person name="Tian Q."/>
            <person name="Mei H."/>
            <person name="Zhang T."/>
            <person name="Gao T."/>
            <person name="Zhang H."/>
        </authorList>
    </citation>
    <scope>NUCLEOTIDE SEQUENCE</scope>
    <source>
        <strain evidence="3">G02</strain>
    </source>
</reference>
<name>A0AAW2Q206_SESRA</name>
<protein>
    <submittedName>
        <fullName evidence="3">Helicase SEN1</fullName>
    </submittedName>
</protein>
<dbReference type="FunFam" id="3.40.50.300:FF:005002">
    <property type="entry name" value="Predicted protein"/>
    <property type="match status" value="1"/>
</dbReference>
<dbReference type="InterPro" id="IPR045055">
    <property type="entry name" value="DNA2/NAM7-like"/>
</dbReference>
<dbReference type="Pfam" id="PF13087">
    <property type="entry name" value="AAA_12"/>
    <property type="match status" value="1"/>
</dbReference>
<dbReference type="InterPro" id="IPR027417">
    <property type="entry name" value="P-loop_NTPase"/>
</dbReference>
<keyword evidence="3" id="KW-0378">Hydrolase</keyword>
<evidence type="ECO:0000256" key="1">
    <source>
        <dbReference type="SAM" id="MobiDB-lite"/>
    </source>
</evidence>
<dbReference type="EMBL" id="JACGWJ010000016">
    <property type="protein sequence ID" value="KAL0361650.1"/>
    <property type="molecule type" value="Genomic_DNA"/>
</dbReference>
<sequence>MVHPLVHLLVDRLYFGNHKDPLLRPYIFFDITHGRESHRGGSVSYQNTQEAQFCVRLYEHLQKTLKSLGVGKVSVGIITPYKLQLKCLQREFKDVLNSDEGKDIYINTVDAFQGQERDVIIMSCVRASGHGVGFVADIRRMNVALTRARRALWVMGNANALVQSEDWAALIADAKTRNCYLDMDSLPKDFIPESSTYGTLSSKISSTRGLRSGPRYRSHDSHMESRSGTPSEEDEKSNISSLPRNGSYRILRQGAENSLDDFDQSSDRSRDAWQHGIQKKQNVAGVLGKRDL</sequence>
<evidence type="ECO:0000259" key="2">
    <source>
        <dbReference type="Pfam" id="PF13087"/>
    </source>
</evidence>
<accession>A0AAW2Q206</accession>
<comment type="caution">
    <text evidence="3">The sequence shown here is derived from an EMBL/GenBank/DDBJ whole genome shotgun (WGS) entry which is preliminary data.</text>
</comment>
<proteinExistence type="predicted"/>
<dbReference type="SUPFAM" id="SSF52540">
    <property type="entry name" value="P-loop containing nucleoside triphosphate hydrolases"/>
    <property type="match status" value="1"/>
</dbReference>
<dbReference type="InterPro" id="IPR047187">
    <property type="entry name" value="SF1_C_Upf1"/>
</dbReference>
<dbReference type="GO" id="GO:0004386">
    <property type="term" value="F:helicase activity"/>
    <property type="evidence" value="ECO:0007669"/>
    <property type="project" value="UniProtKB-KW"/>
</dbReference>
<dbReference type="PANTHER" id="PTHR10887">
    <property type="entry name" value="DNA2/NAM7 HELICASE FAMILY"/>
    <property type="match status" value="1"/>
</dbReference>
<feature type="domain" description="DNA2/NAM7 helicase-like C-terminal" evidence="2">
    <location>
        <begin position="17"/>
        <end position="158"/>
    </location>
</feature>
<dbReference type="Gene3D" id="3.40.50.300">
    <property type="entry name" value="P-loop containing nucleotide triphosphate hydrolases"/>
    <property type="match status" value="1"/>
</dbReference>
<evidence type="ECO:0000313" key="3">
    <source>
        <dbReference type="EMBL" id="KAL0361650.1"/>
    </source>
</evidence>
<dbReference type="PANTHER" id="PTHR10887:SF525">
    <property type="entry name" value="P-LOOP CONTAINING NUCLEOSIDE TRIPHOSPHATE HYDROLASES SUPERFAMILY PROTEIN"/>
    <property type="match status" value="1"/>
</dbReference>
<dbReference type="CDD" id="cd18808">
    <property type="entry name" value="SF1_C_Upf1"/>
    <property type="match status" value="1"/>
</dbReference>
<feature type="compositionally biased region" description="Polar residues" evidence="1">
    <location>
        <begin position="196"/>
        <end position="209"/>
    </location>
</feature>
<reference evidence="3" key="1">
    <citation type="submission" date="2020-06" db="EMBL/GenBank/DDBJ databases">
        <authorList>
            <person name="Li T."/>
            <person name="Hu X."/>
            <person name="Zhang T."/>
            <person name="Song X."/>
            <person name="Zhang H."/>
            <person name="Dai N."/>
            <person name="Sheng W."/>
            <person name="Hou X."/>
            <person name="Wei L."/>
        </authorList>
    </citation>
    <scope>NUCLEOTIDE SEQUENCE</scope>
    <source>
        <strain evidence="3">G02</strain>
        <tissue evidence="3">Leaf</tissue>
    </source>
</reference>